<comment type="similarity">
    <text evidence="2 5">Belongs to the acyl-CoA dehydrogenase family.</text>
</comment>
<dbReference type="AlphaFoldDB" id="A0A239EEX0"/>
<dbReference type="Gene3D" id="1.20.140.10">
    <property type="entry name" value="Butyryl-CoA Dehydrogenase, subunit A, domain 3"/>
    <property type="match status" value="1"/>
</dbReference>
<dbReference type="Gene3D" id="2.40.110.10">
    <property type="entry name" value="Butyryl-CoA Dehydrogenase, subunit A, domain 2"/>
    <property type="match status" value="1"/>
</dbReference>
<name>A0A239EEX0_9BACT</name>
<gene>
    <name evidence="8" type="ORF">SAMN05421770_101910</name>
</gene>
<dbReference type="Pfam" id="PF00441">
    <property type="entry name" value="Acyl-CoA_dh_1"/>
    <property type="match status" value="1"/>
</dbReference>
<dbReference type="InterPro" id="IPR009075">
    <property type="entry name" value="AcylCo_DH/oxidase_C"/>
</dbReference>
<sequence>MCFGMHVIATAVIAAKATREQELRLLVPIAKGEHITTLALSESGSGVHFYLPRSELRQTSEGFEITGKKQFVTNAGYADSYVVSRIGGDDSEFSSVEFSCVAVERDEFGITVSGRWEGLGMRGNASRPITFNQVKVHQADLLGEVGDQIWYVFEVVAPYFLTAMAGTYLGIALAALDIAVEHVKSRNYESLRESLADVPVIQHQIAEMWAKVEQPRQLVYRAARLGDAGDPTALTAI</sequence>
<protein>
    <submittedName>
        <fullName evidence="8">Acyl-CoA dehydrogenase, C-terminal domain</fullName>
    </submittedName>
</protein>
<dbReference type="InterPro" id="IPR046373">
    <property type="entry name" value="Acyl-CoA_Oxase/DH_mid-dom_sf"/>
</dbReference>
<comment type="cofactor">
    <cofactor evidence="1 5">
        <name>FAD</name>
        <dbReference type="ChEBI" id="CHEBI:57692"/>
    </cofactor>
</comment>
<keyword evidence="3 5" id="KW-0285">Flavoprotein</keyword>
<dbReference type="SUPFAM" id="SSF56645">
    <property type="entry name" value="Acyl-CoA dehydrogenase NM domain-like"/>
    <property type="match status" value="1"/>
</dbReference>
<evidence type="ECO:0000256" key="5">
    <source>
        <dbReference type="RuleBase" id="RU362125"/>
    </source>
</evidence>
<dbReference type="Pfam" id="PF02770">
    <property type="entry name" value="Acyl-CoA_dh_M"/>
    <property type="match status" value="1"/>
</dbReference>
<dbReference type="GO" id="GO:0050660">
    <property type="term" value="F:flavin adenine dinucleotide binding"/>
    <property type="evidence" value="ECO:0007669"/>
    <property type="project" value="InterPro"/>
</dbReference>
<dbReference type="PANTHER" id="PTHR43884:SF12">
    <property type="entry name" value="ISOVALERYL-COA DEHYDROGENASE, MITOCHONDRIAL-RELATED"/>
    <property type="match status" value="1"/>
</dbReference>
<proteinExistence type="inferred from homology"/>
<dbReference type="Proteomes" id="UP000198356">
    <property type="component" value="Unassembled WGS sequence"/>
</dbReference>
<dbReference type="SUPFAM" id="SSF47203">
    <property type="entry name" value="Acyl-CoA dehydrogenase C-terminal domain-like"/>
    <property type="match status" value="1"/>
</dbReference>
<dbReference type="CDD" id="cd00567">
    <property type="entry name" value="ACAD"/>
    <property type="match status" value="1"/>
</dbReference>
<dbReference type="EMBL" id="FZOU01000001">
    <property type="protein sequence ID" value="SNS42442.1"/>
    <property type="molecule type" value="Genomic_DNA"/>
</dbReference>
<keyword evidence="4 5" id="KW-0274">FAD</keyword>
<dbReference type="Gene3D" id="1.10.540.10">
    <property type="entry name" value="Acyl-CoA dehydrogenase/oxidase, N-terminal domain"/>
    <property type="match status" value="1"/>
</dbReference>
<evidence type="ECO:0000256" key="1">
    <source>
        <dbReference type="ARBA" id="ARBA00001974"/>
    </source>
</evidence>
<keyword evidence="5" id="KW-0560">Oxidoreductase</keyword>
<evidence type="ECO:0000313" key="9">
    <source>
        <dbReference type="Proteomes" id="UP000198356"/>
    </source>
</evidence>
<dbReference type="InterPro" id="IPR037069">
    <property type="entry name" value="AcylCoA_DH/ox_N_sf"/>
</dbReference>
<evidence type="ECO:0000313" key="8">
    <source>
        <dbReference type="EMBL" id="SNS42442.1"/>
    </source>
</evidence>
<evidence type="ECO:0000259" key="7">
    <source>
        <dbReference type="Pfam" id="PF02770"/>
    </source>
</evidence>
<dbReference type="GO" id="GO:0003995">
    <property type="term" value="F:acyl-CoA dehydrogenase activity"/>
    <property type="evidence" value="ECO:0007669"/>
    <property type="project" value="TreeGrafter"/>
</dbReference>
<evidence type="ECO:0000259" key="6">
    <source>
        <dbReference type="Pfam" id="PF00441"/>
    </source>
</evidence>
<dbReference type="InterPro" id="IPR009100">
    <property type="entry name" value="AcylCoA_DH/oxidase_NM_dom_sf"/>
</dbReference>
<accession>A0A239EEX0</accession>
<dbReference type="PANTHER" id="PTHR43884">
    <property type="entry name" value="ACYL-COA DEHYDROGENASE"/>
    <property type="match status" value="1"/>
</dbReference>
<reference evidence="8 9" key="1">
    <citation type="submission" date="2017-06" db="EMBL/GenBank/DDBJ databases">
        <authorList>
            <person name="Kim H.J."/>
            <person name="Triplett B.A."/>
        </authorList>
    </citation>
    <scope>NUCLEOTIDE SEQUENCE [LARGE SCALE GENOMIC DNA]</scope>
    <source>
        <strain evidence="8 9">DSM 18704</strain>
    </source>
</reference>
<feature type="domain" description="Acyl-CoA dehydrogenase/oxidase C-terminal" evidence="6">
    <location>
        <begin position="163"/>
        <end position="232"/>
    </location>
</feature>
<organism evidence="8 9">
    <name type="scientific">Granulicella rosea</name>
    <dbReference type="NCBI Taxonomy" id="474952"/>
    <lineage>
        <taxon>Bacteria</taxon>
        <taxon>Pseudomonadati</taxon>
        <taxon>Acidobacteriota</taxon>
        <taxon>Terriglobia</taxon>
        <taxon>Terriglobales</taxon>
        <taxon>Acidobacteriaceae</taxon>
        <taxon>Granulicella</taxon>
    </lineage>
</organism>
<evidence type="ECO:0000256" key="2">
    <source>
        <dbReference type="ARBA" id="ARBA00009347"/>
    </source>
</evidence>
<keyword evidence="9" id="KW-1185">Reference proteome</keyword>
<dbReference type="InterPro" id="IPR036250">
    <property type="entry name" value="AcylCo_DH-like_C"/>
</dbReference>
<dbReference type="InterPro" id="IPR006091">
    <property type="entry name" value="Acyl-CoA_Oxase/DH_mid-dom"/>
</dbReference>
<feature type="domain" description="Acyl-CoA oxidase/dehydrogenase middle" evidence="7">
    <location>
        <begin position="38"/>
        <end position="134"/>
    </location>
</feature>
<evidence type="ECO:0000256" key="3">
    <source>
        <dbReference type="ARBA" id="ARBA00022630"/>
    </source>
</evidence>
<evidence type="ECO:0000256" key="4">
    <source>
        <dbReference type="ARBA" id="ARBA00022827"/>
    </source>
</evidence>